<comment type="caution">
    <text evidence="1">The sequence shown here is derived from an EMBL/GenBank/DDBJ whole genome shotgun (WGS) entry which is preliminary data.</text>
</comment>
<sequence length="205" mass="22881">MLEKFKSHCQQQAAQIPQERLSLLASLAENMVEMQENGNLHLLWIDTHNSRRSIFCQVWAKCWAMHYGLRGFKMYSGGTKVEAIHTNTLDALNNAGLFVNRLDARENAHYQLYYQEGEAPVAVFSKLLEDAPNPKDHFLGIYTSATAKERVPTISGARLTFSLLYPDPKSADGSLEEEGVYAELNEQVAVEMGVLFGMVAGKIGV</sequence>
<organism evidence="1 2">
    <name type="scientific">Persicobacter diffluens</name>
    <dbReference type="NCBI Taxonomy" id="981"/>
    <lineage>
        <taxon>Bacteria</taxon>
        <taxon>Pseudomonadati</taxon>
        <taxon>Bacteroidota</taxon>
        <taxon>Cytophagia</taxon>
        <taxon>Cytophagales</taxon>
        <taxon>Persicobacteraceae</taxon>
        <taxon>Persicobacter</taxon>
    </lineage>
</organism>
<proteinExistence type="predicted"/>
<accession>A0AAN4W071</accession>
<dbReference type="RefSeq" id="WP_338237054.1">
    <property type="nucleotide sequence ID" value="NZ_BQKE01000001.1"/>
</dbReference>
<dbReference type="Gene3D" id="3.40.50.2300">
    <property type="match status" value="1"/>
</dbReference>
<dbReference type="InterPro" id="IPR036196">
    <property type="entry name" value="Ptyr_pPase_sf"/>
</dbReference>
<protein>
    <submittedName>
        <fullName evidence="1">Arsenate reductase</fullName>
    </submittedName>
</protein>
<dbReference type="Proteomes" id="UP001310022">
    <property type="component" value="Unassembled WGS sequence"/>
</dbReference>
<dbReference type="SUPFAM" id="SSF52788">
    <property type="entry name" value="Phosphotyrosine protein phosphatases I"/>
    <property type="match status" value="1"/>
</dbReference>
<dbReference type="AlphaFoldDB" id="A0AAN4W071"/>
<keyword evidence="2" id="KW-1185">Reference proteome</keyword>
<reference evidence="1 2" key="1">
    <citation type="submission" date="2021-12" db="EMBL/GenBank/DDBJ databases">
        <title>Genome sequencing of bacteria with rrn-lacking chromosome and rrn-plasmid.</title>
        <authorList>
            <person name="Anda M."/>
            <person name="Iwasaki W."/>
        </authorList>
    </citation>
    <scope>NUCLEOTIDE SEQUENCE [LARGE SCALE GENOMIC DNA]</scope>
    <source>
        <strain evidence="1 2">NBRC 15940</strain>
    </source>
</reference>
<gene>
    <name evidence="1" type="primary">arsC_1</name>
    <name evidence="1" type="ORF">PEDI_20720</name>
</gene>
<dbReference type="PANTHER" id="PTHR43428">
    <property type="entry name" value="ARSENATE REDUCTASE"/>
    <property type="match status" value="1"/>
</dbReference>
<dbReference type="PANTHER" id="PTHR43428:SF1">
    <property type="entry name" value="ARSENATE REDUCTASE"/>
    <property type="match status" value="1"/>
</dbReference>
<evidence type="ECO:0000313" key="1">
    <source>
        <dbReference type="EMBL" id="GJM61520.1"/>
    </source>
</evidence>
<evidence type="ECO:0000313" key="2">
    <source>
        <dbReference type="Proteomes" id="UP001310022"/>
    </source>
</evidence>
<name>A0AAN4W071_9BACT</name>
<dbReference type="EMBL" id="BQKE01000001">
    <property type="protein sequence ID" value="GJM61520.1"/>
    <property type="molecule type" value="Genomic_DNA"/>
</dbReference>